<evidence type="ECO:0000313" key="3">
    <source>
        <dbReference type="Proteomes" id="UP000823399"/>
    </source>
</evidence>
<dbReference type="RefSeq" id="XP_041287532.1">
    <property type="nucleotide sequence ID" value="XM_041434229.1"/>
</dbReference>
<evidence type="ECO:0000256" key="1">
    <source>
        <dbReference type="SAM" id="MobiDB-lite"/>
    </source>
</evidence>
<proteinExistence type="predicted"/>
<dbReference type="EMBL" id="JABBWM010000079">
    <property type="protein sequence ID" value="KAG2094412.1"/>
    <property type="molecule type" value="Genomic_DNA"/>
</dbReference>
<dbReference type="OrthoDB" id="2688418at2759"/>
<reference evidence="2" key="1">
    <citation type="journal article" date="2020" name="New Phytol.">
        <title>Comparative genomics reveals dynamic genome evolution in host specialist ectomycorrhizal fungi.</title>
        <authorList>
            <person name="Lofgren L.A."/>
            <person name="Nguyen N.H."/>
            <person name="Vilgalys R."/>
            <person name="Ruytinx J."/>
            <person name="Liao H.L."/>
            <person name="Branco S."/>
            <person name="Kuo A."/>
            <person name="LaButti K."/>
            <person name="Lipzen A."/>
            <person name="Andreopoulos W."/>
            <person name="Pangilinan J."/>
            <person name="Riley R."/>
            <person name="Hundley H."/>
            <person name="Na H."/>
            <person name="Barry K."/>
            <person name="Grigoriev I.V."/>
            <person name="Stajich J.E."/>
            <person name="Kennedy P.G."/>
        </authorList>
    </citation>
    <scope>NUCLEOTIDE SEQUENCE</scope>
    <source>
        <strain evidence="2">FC423</strain>
    </source>
</reference>
<accession>A0A9P7JP18</accession>
<keyword evidence="3" id="KW-1185">Reference proteome</keyword>
<gene>
    <name evidence="2" type="ORF">F5147DRAFT_657172</name>
</gene>
<sequence>MSPAWQHGKTVDYGMKLSSLMSAPMMNDVPTLDKLTALELNRLILHELSPKDDAEISYVLSQIFSSVTFQLPDVTELQVPLHKFHYRDDRLHRKFATTRENDLAHLYDKDECRWNWPLPKSHHNNVEQWLLPSDGSLGDWQEESAMADVESGSRGDGGSSLEEVPPSGSQPEDGDSDSDTPSPPFEGVFAMFFNVLRFALTQKVPRIVQETNPVPRLWSAGNSTRPVKDEEVSRKPDLALLDDVKARWDTIKAVCELTS</sequence>
<dbReference type="AlphaFoldDB" id="A0A9P7JP18"/>
<protein>
    <submittedName>
        <fullName evidence="2">Uncharacterized protein</fullName>
    </submittedName>
</protein>
<organism evidence="2 3">
    <name type="scientific">Suillus discolor</name>
    <dbReference type="NCBI Taxonomy" id="1912936"/>
    <lineage>
        <taxon>Eukaryota</taxon>
        <taxon>Fungi</taxon>
        <taxon>Dikarya</taxon>
        <taxon>Basidiomycota</taxon>
        <taxon>Agaricomycotina</taxon>
        <taxon>Agaricomycetes</taxon>
        <taxon>Agaricomycetidae</taxon>
        <taxon>Boletales</taxon>
        <taxon>Suillineae</taxon>
        <taxon>Suillaceae</taxon>
        <taxon>Suillus</taxon>
    </lineage>
</organism>
<dbReference type="Proteomes" id="UP000823399">
    <property type="component" value="Unassembled WGS sequence"/>
</dbReference>
<evidence type="ECO:0000313" key="2">
    <source>
        <dbReference type="EMBL" id="KAG2094412.1"/>
    </source>
</evidence>
<name>A0A9P7JP18_9AGAM</name>
<dbReference type="GeneID" id="64696488"/>
<feature type="region of interest" description="Disordered" evidence="1">
    <location>
        <begin position="144"/>
        <end position="183"/>
    </location>
</feature>
<comment type="caution">
    <text evidence="2">The sequence shown here is derived from an EMBL/GenBank/DDBJ whole genome shotgun (WGS) entry which is preliminary data.</text>
</comment>